<name>A0A644YYV2_9ZZZZ</name>
<evidence type="ECO:0000313" key="2">
    <source>
        <dbReference type="EMBL" id="MPM33726.1"/>
    </source>
</evidence>
<sequence>MRTNVCVRNFTTIPAPVRQTARNPAERKGGAFGWTAEFCTRTSIVFTPRWRVSSTLPSGRTPWPLRAIRKRGTALSSPKTSWPSALGSKPAKRSGRPNRNARCWLPSSRTLRRIKSSPRSGAPSTANTPIRWKPSGWTKTGSTFPPAPKPWRMRAALRT</sequence>
<reference evidence="2" key="1">
    <citation type="submission" date="2019-08" db="EMBL/GenBank/DDBJ databases">
        <authorList>
            <person name="Kucharzyk K."/>
            <person name="Murdoch R.W."/>
            <person name="Higgins S."/>
            <person name="Loffler F."/>
        </authorList>
    </citation>
    <scope>NUCLEOTIDE SEQUENCE</scope>
</reference>
<protein>
    <submittedName>
        <fullName evidence="2">Uncharacterized protein</fullName>
    </submittedName>
</protein>
<accession>A0A644YYV2</accession>
<feature type="compositionally biased region" description="Polar residues" evidence="1">
    <location>
        <begin position="74"/>
        <end position="83"/>
    </location>
</feature>
<dbReference type="EMBL" id="VSSQ01006744">
    <property type="protein sequence ID" value="MPM33726.1"/>
    <property type="molecule type" value="Genomic_DNA"/>
</dbReference>
<organism evidence="2">
    <name type="scientific">bioreactor metagenome</name>
    <dbReference type="NCBI Taxonomy" id="1076179"/>
    <lineage>
        <taxon>unclassified sequences</taxon>
        <taxon>metagenomes</taxon>
        <taxon>ecological metagenomes</taxon>
    </lineage>
</organism>
<dbReference type="AlphaFoldDB" id="A0A644YYV2"/>
<gene>
    <name evidence="2" type="ORF">SDC9_80304</name>
</gene>
<feature type="region of interest" description="Disordered" evidence="1">
    <location>
        <begin position="71"/>
        <end position="159"/>
    </location>
</feature>
<proteinExistence type="predicted"/>
<comment type="caution">
    <text evidence="2">The sequence shown here is derived from an EMBL/GenBank/DDBJ whole genome shotgun (WGS) entry which is preliminary data.</text>
</comment>
<feature type="compositionally biased region" description="Polar residues" evidence="1">
    <location>
        <begin position="117"/>
        <end position="128"/>
    </location>
</feature>
<evidence type="ECO:0000256" key="1">
    <source>
        <dbReference type="SAM" id="MobiDB-lite"/>
    </source>
</evidence>